<sequence>MFSKLVFALLSLSTMLPAAISIPANADCDPSTSSSSSSGYETTIAGLPFPSSIASSASIHPTSFPGTVSSSGYDTAIAGLPFSSRVVSNGSIHPTALPGTVSSPISQTPPHISNGISFSVVTPIPSITSTLTGIPAPATTNHAVDPTQPPGTSSSSTGNPNPTGTVNQGCPASGSCPSSRTYCCDEVHDTHTAHANGLLGGLIGINVGSIVGQVGVRCTSIGLVNLSGNACSQQMVCCDRNSFHGAVVLGCDPINLNL</sequence>
<evidence type="ECO:0000313" key="1">
    <source>
        <dbReference type="EMBL" id="TFK64403.1"/>
    </source>
</evidence>
<protein>
    <submittedName>
        <fullName evidence="1">Uncharacterized protein</fullName>
    </submittedName>
</protein>
<evidence type="ECO:0000313" key="2">
    <source>
        <dbReference type="Proteomes" id="UP000308600"/>
    </source>
</evidence>
<name>A0ACD3AET2_9AGAR</name>
<organism evidence="1 2">
    <name type="scientific">Pluteus cervinus</name>
    <dbReference type="NCBI Taxonomy" id="181527"/>
    <lineage>
        <taxon>Eukaryota</taxon>
        <taxon>Fungi</taxon>
        <taxon>Dikarya</taxon>
        <taxon>Basidiomycota</taxon>
        <taxon>Agaricomycotina</taxon>
        <taxon>Agaricomycetes</taxon>
        <taxon>Agaricomycetidae</taxon>
        <taxon>Agaricales</taxon>
        <taxon>Pluteineae</taxon>
        <taxon>Pluteaceae</taxon>
        <taxon>Pluteus</taxon>
    </lineage>
</organism>
<reference evidence="1 2" key="1">
    <citation type="journal article" date="2019" name="Nat. Ecol. Evol.">
        <title>Megaphylogeny resolves global patterns of mushroom evolution.</title>
        <authorList>
            <person name="Varga T."/>
            <person name="Krizsan K."/>
            <person name="Foldi C."/>
            <person name="Dima B."/>
            <person name="Sanchez-Garcia M."/>
            <person name="Sanchez-Ramirez S."/>
            <person name="Szollosi G.J."/>
            <person name="Szarkandi J.G."/>
            <person name="Papp V."/>
            <person name="Albert L."/>
            <person name="Andreopoulos W."/>
            <person name="Angelini C."/>
            <person name="Antonin V."/>
            <person name="Barry K.W."/>
            <person name="Bougher N.L."/>
            <person name="Buchanan P."/>
            <person name="Buyck B."/>
            <person name="Bense V."/>
            <person name="Catcheside P."/>
            <person name="Chovatia M."/>
            <person name="Cooper J."/>
            <person name="Damon W."/>
            <person name="Desjardin D."/>
            <person name="Finy P."/>
            <person name="Geml J."/>
            <person name="Haridas S."/>
            <person name="Hughes K."/>
            <person name="Justo A."/>
            <person name="Karasinski D."/>
            <person name="Kautmanova I."/>
            <person name="Kiss B."/>
            <person name="Kocsube S."/>
            <person name="Kotiranta H."/>
            <person name="LaButti K.M."/>
            <person name="Lechner B.E."/>
            <person name="Liimatainen K."/>
            <person name="Lipzen A."/>
            <person name="Lukacs Z."/>
            <person name="Mihaltcheva S."/>
            <person name="Morgado L.N."/>
            <person name="Niskanen T."/>
            <person name="Noordeloos M.E."/>
            <person name="Ohm R.A."/>
            <person name="Ortiz-Santana B."/>
            <person name="Ovrebo C."/>
            <person name="Racz N."/>
            <person name="Riley R."/>
            <person name="Savchenko A."/>
            <person name="Shiryaev A."/>
            <person name="Soop K."/>
            <person name="Spirin V."/>
            <person name="Szebenyi C."/>
            <person name="Tomsovsky M."/>
            <person name="Tulloss R.E."/>
            <person name="Uehling J."/>
            <person name="Grigoriev I.V."/>
            <person name="Vagvolgyi C."/>
            <person name="Papp T."/>
            <person name="Martin F.M."/>
            <person name="Miettinen O."/>
            <person name="Hibbett D.S."/>
            <person name="Nagy L.G."/>
        </authorList>
    </citation>
    <scope>NUCLEOTIDE SEQUENCE [LARGE SCALE GENOMIC DNA]</scope>
    <source>
        <strain evidence="1 2">NL-1719</strain>
    </source>
</reference>
<keyword evidence="2" id="KW-1185">Reference proteome</keyword>
<dbReference type="EMBL" id="ML208476">
    <property type="protein sequence ID" value="TFK64403.1"/>
    <property type="molecule type" value="Genomic_DNA"/>
</dbReference>
<proteinExistence type="predicted"/>
<gene>
    <name evidence="1" type="ORF">BDN72DRAFT_846646</name>
</gene>
<accession>A0ACD3AET2</accession>
<dbReference type="Proteomes" id="UP000308600">
    <property type="component" value="Unassembled WGS sequence"/>
</dbReference>